<evidence type="ECO:0000259" key="5">
    <source>
        <dbReference type="PROSITE" id="PS50887"/>
    </source>
</evidence>
<dbReference type="AlphaFoldDB" id="A0A918MXK7"/>
<dbReference type="Pfam" id="PF00072">
    <property type="entry name" value="Response_reg"/>
    <property type="match status" value="1"/>
</dbReference>
<proteinExistence type="predicted"/>
<dbReference type="PROSITE" id="PS50883">
    <property type="entry name" value="EAL"/>
    <property type="match status" value="1"/>
</dbReference>
<dbReference type="NCBIfam" id="TIGR00229">
    <property type="entry name" value="sensory_box"/>
    <property type="match status" value="1"/>
</dbReference>
<feature type="domain" description="PAS" evidence="3">
    <location>
        <begin position="143"/>
        <end position="216"/>
    </location>
</feature>
<dbReference type="InterPro" id="IPR043128">
    <property type="entry name" value="Rev_trsase/Diguanyl_cyclase"/>
</dbReference>
<dbReference type="CDD" id="cd01948">
    <property type="entry name" value="EAL"/>
    <property type="match status" value="1"/>
</dbReference>
<sequence length="712" mass="77954">MCQLEKSTQVVIFNDDSSSLSTFASALSATYTIMSPDNPENVLATCIELKPLVVILDIELSQENGLDAARLLKANPATSYISIIFTTSHYSSEIEGKALAAGASDILPKPLQTQTVALRISNQLKLIHQTSALEKVNRQLYSEKKHLHATLASIGDAVITTNQHMLVTFMNPAAERITGWKSNAAVGLAIDEVMDLRDVSSDKKAINPLYTALRENRAAGVMHSSKVVNKVSGEFRIKDSASPVVDQNGELIGGVIVFQDITEAIAMATKMSHLAHHDHLTGLPNRLLLNDRLAMLIKEASLNNNKLAFLLVDIDNFKLMNDTLGHNGGDAVIKYVAQKLEEVVPESVTISRVGGDEFVILLRDIQHLTHLNKIASHILSMAEEQVLINNQYVRISLSIGISLFPYDAKDADQLMRHADNAMYNVKGNGKNNYAYYSQDLTAQLTKRVSIERALHAALKEGRLQVYFQPQINMVTGKLTGAEALARLTGEDGRFIPPDEFIPIAEEIGLISSLGKLVLEKSCAQARQWLDQGTACKVAVNVAAQQFNDHRFSETVVATMKKYNLPSQYLELEITESALVEDFNSANLTLEALKRSGISVALDDFGTGYSSLSYLRSFKLDVIKIDKSFVKDVTCDPQAACIVKAIIGLAKSLNLHLVCEGVESCEHEALLIKLGCADAQGYLYSKPLPVDDFNDYLVRNSLNASDTVCSMTG</sequence>
<dbReference type="Gene3D" id="3.40.50.2300">
    <property type="match status" value="1"/>
</dbReference>
<dbReference type="Pfam" id="PF00563">
    <property type="entry name" value="EAL"/>
    <property type="match status" value="1"/>
</dbReference>
<feature type="domain" description="EAL" evidence="4">
    <location>
        <begin position="447"/>
        <end position="700"/>
    </location>
</feature>
<feature type="domain" description="GGDEF" evidence="5">
    <location>
        <begin position="305"/>
        <end position="438"/>
    </location>
</feature>
<dbReference type="InterPro" id="IPR029787">
    <property type="entry name" value="Nucleotide_cyclase"/>
</dbReference>
<comment type="caution">
    <text evidence="6">The sequence shown here is derived from an EMBL/GenBank/DDBJ whole genome shotgun (WGS) entry which is preliminary data.</text>
</comment>
<dbReference type="SMART" id="SM00091">
    <property type="entry name" value="PAS"/>
    <property type="match status" value="1"/>
</dbReference>
<gene>
    <name evidence="6" type="ORF">GCM10007391_17780</name>
</gene>
<feature type="modified residue" description="4-aspartylphosphate" evidence="1">
    <location>
        <position position="57"/>
    </location>
</feature>
<dbReference type="Gene3D" id="3.30.70.270">
    <property type="match status" value="1"/>
</dbReference>
<dbReference type="InterPro" id="IPR035965">
    <property type="entry name" value="PAS-like_dom_sf"/>
</dbReference>
<dbReference type="PANTHER" id="PTHR44757">
    <property type="entry name" value="DIGUANYLATE CYCLASE DGCP"/>
    <property type="match status" value="1"/>
</dbReference>
<dbReference type="InterPro" id="IPR001633">
    <property type="entry name" value="EAL_dom"/>
</dbReference>
<dbReference type="CDD" id="cd00156">
    <property type="entry name" value="REC"/>
    <property type="match status" value="1"/>
</dbReference>
<dbReference type="InterPro" id="IPR001789">
    <property type="entry name" value="Sig_transdc_resp-reg_receiver"/>
</dbReference>
<evidence type="ECO:0008006" key="8">
    <source>
        <dbReference type="Google" id="ProtNLM"/>
    </source>
</evidence>
<evidence type="ECO:0000259" key="2">
    <source>
        <dbReference type="PROSITE" id="PS50110"/>
    </source>
</evidence>
<dbReference type="Gene3D" id="3.30.450.20">
    <property type="entry name" value="PAS domain"/>
    <property type="match status" value="1"/>
</dbReference>
<dbReference type="PROSITE" id="PS50887">
    <property type="entry name" value="GGDEF"/>
    <property type="match status" value="1"/>
</dbReference>
<dbReference type="InterPro" id="IPR035919">
    <property type="entry name" value="EAL_sf"/>
</dbReference>
<evidence type="ECO:0000313" key="7">
    <source>
        <dbReference type="Proteomes" id="UP000631300"/>
    </source>
</evidence>
<dbReference type="InterPro" id="IPR052155">
    <property type="entry name" value="Biofilm_reg_signaling"/>
</dbReference>
<reference evidence="6" key="1">
    <citation type="journal article" date="2014" name="Int. J. Syst. Evol. Microbiol.">
        <title>Complete genome sequence of Corynebacterium casei LMG S-19264T (=DSM 44701T), isolated from a smear-ripened cheese.</title>
        <authorList>
            <consortium name="US DOE Joint Genome Institute (JGI-PGF)"/>
            <person name="Walter F."/>
            <person name="Albersmeier A."/>
            <person name="Kalinowski J."/>
            <person name="Ruckert C."/>
        </authorList>
    </citation>
    <scope>NUCLEOTIDE SEQUENCE</scope>
    <source>
        <strain evidence="6">KCTC 22164</strain>
    </source>
</reference>
<dbReference type="PROSITE" id="PS50110">
    <property type="entry name" value="RESPONSE_REGULATORY"/>
    <property type="match status" value="1"/>
</dbReference>
<dbReference type="PROSITE" id="PS50112">
    <property type="entry name" value="PAS"/>
    <property type="match status" value="1"/>
</dbReference>
<dbReference type="NCBIfam" id="TIGR00254">
    <property type="entry name" value="GGDEF"/>
    <property type="match status" value="1"/>
</dbReference>
<dbReference type="SMART" id="SM00267">
    <property type="entry name" value="GGDEF"/>
    <property type="match status" value="1"/>
</dbReference>
<name>A0A918MXK7_9ALTE</name>
<evidence type="ECO:0000256" key="1">
    <source>
        <dbReference type="PROSITE-ProRule" id="PRU00169"/>
    </source>
</evidence>
<evidence type="ECO:0000313" key="6">
    <source>
        <dbReference type="EMBL" id="GGW84489.1"/>
    </source>
</evidence>
<dbReference type="GO" id="GO:0000160">
    <property type="term" value="P:phosphorelay signal transduction system"/>
    <property type="evidence" value="ECO:0007669"/>
    <property type="project" value="InterPro"/>
</dbReference>
<organism evidence="6 7">
    <name type="scientific">Alteromonas halophila</name>
    <dbReference type="NCBI Taxonomy" id="516698"/>
    <lineage>
        <taxon>Bacteria</taxon>
        <taxon>Pseudomonadati</taxon>
        <taxon>Pseudomonadota</taxon>
        <taxon>Gammaproteobacteria</taxon>
        <taxon>Alteromonadales</taxon>
        <taxon>Alteromonadaceae</taxon>
        <taxon>Alteromonas/Salinimonas group</taxon>
        <taxon>Alteromonas</taxon>
    </lineage>
</organism>
<accession>A0A918MXK7</accession>
<dbReference type="RefSeq" id="WP_189405509.1">
    <property type="nucleotide sequence ID" value="NZ_BMXP01000003.1"/>
</dbReference>
<dbReference type="Gene3D" id="3.20.20.450">
    <property type="entry name" value="EAL domain"/>
    <property type="match status" value="1"/>
</dbReference>
<dbReference type="SUPFAM" id="SSF55785">
    <property type="entry name" value="PYP-like sensor domain (PAS domain)"/>
    <property type="match status" value="1"/>
</dbReference>
<dbReference type="Proteomes" id="UP000631300">
    <property type="component" value="Unassembled WGS sequence"/>
</dbReference>
<protein>
    <recommendedName>
        <fullName evidence="8">EAL domain-containing protein</fullName>
    </recommendedName>
</protein>
<dbReference type="SMART" id="SM00448">
    <property type="entry name" value="REC"/>
    <property type="match status" value="1"/>
</dbReference>
<dbReference type="InterPro" id="IPR000160">
    <property type="entry name" value="GGDEF_dom"/>
</dbReference>
<dbReference type="SMART" id="SM00052">
    <property type="entry name" value="EAL"/>
    <property type="match status" value="1"/>
</dbReference>
<dbReference type="Pfam" id="PF00990">
    <property type="entry name" value="GGDEF"/>
    <property type="match status" value="1"/>
</dbReference>
<dbReference type="InterPro" id="IPR000014">
    <property type="entry name" value="PAS"/>
</dbReference>
<keyword evidence="7" id="KW-1185">Reference proteome</keyword>
<dbReference type="Pfam" id="PF13426">
    <property type="entry name" value="PAS_9"/>
    <property type="match status" value="1"/>
</dbReference>
<dbReference type="InterPro" id="IPR011006">
    <property type="entry name" value="CheY-like_superfamily"/>
</dbReference>
<dbReference type="EMBL" id="BMXP01000003">
    <property type="protein sequence ID" value="GGW84489.1"/>
    <property type="molecule type" value="Genomic_DNA"/>
</dbReference>
<evidence type="ECO:0000259" key="4">
    <source>
        <dbReference type="PROSITE" id="PS50883"/>
    </source>
</evidence>
<dbReference type="CDD" id="cd01949">
    <property type="entry name" value="GGDEF"/>
    <property type="match status" value="1"/>
</dbReference>
<reference evidence="6" key="2">
    <citation type="submission" date="2020-09" db="EMBL/GenBank/DDBJ databases">
        <authorList>
            <person name="Sun Q."/>
            <person name="Kim S."/>
        </authorList>
    </citation>
    <scope>NUCLEOTIDE SEQUENCE</scope>
    <source>
        <strain evidence="6">KCTC 22164</strain>
    </source>
</reference>
<evidence type="ECO:0000259" key="3">
    <source>
        <dbReference type="PROSITE" id="PS50112"/>
    </source>
</evidence>
<dbReference type="SUPFAM" id="SSF55073">
    <property type="entry name" value="Nucleotide cyclase"/>
    <property type="match status" value="1"/>
</dbReference>
<dbReference type="SUPFAM" id="SSF141868">
    <property type="entry name" value="EAL domain-like"/>
    <property type="match status" value="1"/>
</dbReference>
<keyword evidence="1" id="KW-0597">Phosphoprotein</keyword>
<dbReference type="CDD" id="cd00130">
    <property type="entry name" value="PAS"/>
    <property type="match status" value="1"/>
</dbReference>
<dbReference type="PANTHER" id="PTHR44757:SF2">
    <property type="entry name" value="BIOFILM ARCHITECTURE MAINTENANCE PROTEIN MBAA"/>
    <property type="match status" value="1"/>
</dbReference>
<dbReference type="SUPFAM" id="SSF52172">
    <property type="entry name" value="CheY-like"/>
    <property type="match status" value="1"/>
</dbReference>
<feature type="domain" description="Response regulatory" evidence="2">
    <location>
        <begin position="9"/>
        <end position="124"/>
    </location>
</feature>